<evidence type="ECO:0000256" key="1">
    <source>
        <dbReference type="SAM" id="Phobius"/>
    </source>
</evidence>
<gene>
    <name evidence="2" type="ORF">NEISUBOT_03697</name>
</gene>
<dbReference type="EMBL" id="ACEO02000002">
    <property type="protein sequence ID" value="EFC52861.1"/>
    <property type="molecule type" value="Genomic_DNA"/>
</dbReference>
<proteinExistence type="predicted"/>
<dbReference type="AlphaFoldDB" id="A0A9W5ISE1"/>
<dbReference type="Proteomes" id="UP000004621">
    <property type="component" value="Unassembled WGS sequence"/>
</dbReference>
<keyword evidence="1" id="KW-1133">Transmembrane helix</keyword>
<name>A0A9W5ISE1_NEISU</name>
<evidence type="ECO:0000313" key="3">
    <source>
        <dbReference type="Proteomes" id="UP000004621"/>
    </source>
</evidence>
<evidence type="ECO:0000313" key="2">
    <source>
        <dbReference type="EMBL" id="EFC52861.1"/>
    </source>
</evidence>
<keyword evidence="1" id="KW-0472">Membrane</keyword>
<organism evidence="2 3">
    <name type="scientific">Neisseria subflava NJ9703</name>
    <dbReference type="NCBI Taxonomy" id="546268"/>
    <lineage>
        <taxon>Bacteria</taxon>
        <taxon>Pseudomonadati</taxon>
        <taxon>Pseudomonadota</taxon>
        <taxon>Betaproteobacteria</taxon>
        <taxon>Neisseriales</taxon>
        <taxon>Neisseriaceae</taxon>
        <taxon>Neisseria</taxon>
    </lineage>
</organism>
<feature type="transmembrane region" description="Helical" evidence="1">
    <location>
        <begin position="6"/>
        <end position="24"/>
    </location>
</feature>
<keyword evidence="1" id="KW-0812">Transmembrane</keyword>
<reference evidence="2 3" key="1">
    <citation type="submission" date="2010-01" db="EMBL/GenBank/DDBJ databases">
        <authorList>
            <person name="Weinstock G."/>
            <person name="Sodergren E."/>
            <person name="Clifton S."/>
            <person name="Fulton L."/>
            <person name="Fulton B."/>
            <person name="Courtney L."/>
            <person name="Fronick C."/>
            <person name="Harrison M."/>
            <person name="Strong C."/>
            <person name="Farmer C."/>
            <person name="Delahaunty K."/>
            <person name="Markovic C."/>
            <person name="Hall O."/>
            <person name="Minx P."/>
            <person name="Tomlinson C."/>
            <person name="Mitreva M."/>
            <person name="Nelson J."/>
            <person name="Hou S."/>
            <person name="Wollam A."/>
            <person name="Pepin K.H."/>
            <person name="Johnson M."/>
            <person name="Bhonagiri V."/>
            <person name="Nash W.E."/>
            <person name="Warren W."/>
            <person name="Chinwalla A."/>
            <person name="Mardis E.R."/>
            <person name="Wilson R.K."/>
        </authorList>
    </citation>
    <scope>NUCLEOTIDE SEQUENCE [LARGE SCALE GENOMIC DNA]</scope>
    <source>
        <strain evidence="2 3">NJ9703</strain>
    </source>
</reference>
<comment type="caution">
    <text evidence="2">The sequence shown here is derived from an EMBL/GenBank/DDBJ whole genome shotgun (WGS) entry which is preliminary data.</text>
</comment>
<sequence length="72" mass="8235">MSSFLSYYLSAYFNIVCLICRCFADSLKRCLFKLLTIFASVSLSAYWECGRNFVNKKGGLVGIKKQRVCVLF</sequence>
<accession>A0A9W5ISE1</accession>
<protein>
    <submittedName>
        <fullName evidence="2">Uncharacterized protein</fullName>
    </submittedName>
</protein>